<dbReference type="EMBL" id="QPJD01000001">
    <property type="protein sequence ID" value="RCW51857.1"/>
    <property type="molecule type" value="Genomic_DNA"/>
</dbReference>
<keyword evidence="2" id="KW-0472">Membrane</keyword>
<evidence type="ECO:0000259" key="3">
    <source>
        <dbReference type="SMART" id="SM00460"/>
    </source>
</evidence>
<dbReference type="AlphaFoldDB" id="A0A368WCJ7"/>
<dbReference type="PANTHER" id="PTHR42736">
    <property type="entry name" value="PROTEIN-GLUTAMINE GAMMA-GLUTAMYLTRANSFERASE"/>
    <property type="match status" value="1"/>
</dbReference>
<feature type="domain" description="Transglutaminase-like" evidence="3">
    <location>
        <begin position="626"/>
        <end position="716"/>
    </location>
</feature>
<proteinExistence type="predicted"/>
<gene>
    <name evidence="4" type="ORF">DFP97_101200</name>
</gene>
<evidence type="ECO:0000313" key="5">
    <source>
        <dbReference type="Proteomes" id="UP000252415"/>
    </source>
</evidence>
<accession>A0A368WCJ7</accession>
<feature type="compositionally biased region" description="Low complexity" evidence="1">
    <location>
        <begin position="664"/>
        <end position="681"/>
    </location>
</feature>
<keyword evidence="2" id="KW-0812">Transmembrane</keyword>
<keyword evidence="2" id="KW-1133">Transmembrane helix</keyword>
<dbReference type="InterPro" id="IPR002931">
    <property type="entry name" value="Transglutaminase-like"/>
</dbReference>
<comment type="caution">
    <text evidence="4">The sequence shown here is derived from an EMBL/GenBank/DDBJ whole genome shotgun (WGS) entry which is preliminary data.</text>
</comment>
<feature type="transmembrane region" description="Helical" evidence="2">
    <location>
        <begin position="121"/>
        <end position="143"/>
    </location>
</feature>
<feature type="region of interest" description="Disordered" evidence="1">
    <location>
        <begin position="661"/>
        <end position="681"/>
    </location>
</feature>
<feature type="transmembrane region" description="Helical" evidence="2">
    <location>
        <begin position="236"/>
        <end position="255"/>
    </location>
</feature>
<feature type="transmembrane region" description="Helical" evidence="2">
    <location>
        <begin position="76"/>
        <end position="109"/>
    </location>
</feature>
<reference evidence="4 5" key="1">
    <citation type="submission" date="2018-07" db="EMBL/GenBank/DDBJ databases">
        <title>Genomic Encyclopedia of Type Strains, Phase III (KMG-III): the genomes of soil and plant-associated and newly described type strains.</title>
        <authorList>
            <person name="Whitman W."/>
        </authorList>
    </citation>
    <scope>NUCLEOTIDE SEQUENCE [LARGE SCALE GENOMIC DNA]</scope>
    <source>
        <strain evidence="4 5">CECT 7506</strain>
    </source>
</reference>
<feature type="region of interest" description="Disordered" evidence="1">
    <location>
        <begin position="858"/>
        <end position="888"/>
    </location>
</feature>
<dbReference type="PANTHER" id="PTHR42736:SF1">
    <property type="entry name" value="PROTEIN-GLUTAMINE GAMMA-GLUTAMYLTRANSFERASE"/>
    <property type="match status" value="1"/>
</dbReference>
<evidence type="ECO:0000256" key="1">
    <source>
        <dbReference type="SAM" id="MobiDB-lite"/>
    </source>
</evidence>
<feature type="region of interest" description="Disordered" evidence="1">
    <location>
        <begin position="483"/>
        <end position="546"/>
    </location>
</feature>
<dbReference type="SUPFAM" id="SSF54001">
    <property type="entry name" value="Cysteine proteinases"/>
    <property type="match status" value="1"/>
</dbReference>
<dbReference type="RefSeq" id="WP_245975803.1">
    <property type="nucleotide sequence ID" value="NZ_QPJD01000001.1"/>
</dbReference>
<dbReference type="Pfam" id="PF01841">
    <property type="entry name" value="Transglut_core"/>
    <property type="match status" value="1"/>
</dbReference>
<dbReference type="SMART" id="SM00460">
    <property type="entry name" value="TGc"/>
    <property type="match status" value="1"/>
</dbReference>
<feature type="transmembrane region" description="Helical" evidence="2">
    <location>
        <begin position="174"/>
        <end position="193"/>
    </location>
</feature>
<evidence type="ECO:0000313" key="4">
    <source>
        <dbReference type="EMBL" id="RCW51857.1"/>
    </source>
</evidence>
<sequence>MTTHKDESSAKRNKAVRHDLGSMHVQGLQRSESADDSIAYRFVTSLLLFGLLAEWLLPWVNAGEWSVIYHPEPLLLVIGCIIMAGLFRIPLAVTLFLNIVLCVLSLMWLYKGSNQSELQWLIGFPAMLKEHVLLIMENGLWAMSGELRTLLLFIGWAMLAPALQSLLWMRQNALGLAGLTVIYLITLHVWLGLDVMSGLMRTVAEGLLLGAIVSVPRVQRIFESGAGKLKGLDMRWVAGSVFVVLTILGCGLLFANGRETSMPPAGWTTSITDRLENAMSSLSHNEGAVTVMRQTGMARLGSAMTGYGFDDRELGGPVRKDNNVIFTGSSEVEAYWRGESKRLYDGRGWSEAWSSPVLLPVRASDGAAQAAADAGAGGLKLGPVIRQTVVWTNPTAAMPLFTSGLYGRVTDFVAADPRRKLGSFVYNAETSSLYAQSETTKVERYTVESVLPVTDGAQLRALAGDTNGKTVSGEGAHGAGEAIKQTGEGAQQAEEAIKQTGEGAQQAEEAIKQTGEGAQQAEEGIKQTGKGIQQADEGVQKNGEGVQRADEIAVEELKAELEPYLQLPDSLPGRVVALASEIAGGGVTSRYDQVKAIEDYLRESYTYTLEDSAVPPKGADFVDYFLFEQRKGYCVHFSSAMVVLLRTQGIPARWVKGFTSGTPAQESSSVEGAAGESGSEQGSSKLVNYEVRGSDAHAWVEVYFPGAGWVPFDPTPGFSGVVNVASAASLGGAADAPATETTGAGLAGEAGEAGGAGAGGEAGFAGLARWFEAAAEQAASAVARGADALAQAAQSAAKGAAAASPAAVGAAGAAALAFAAAAIAAAQRQRLRLALALRRYGAAHADVARLVGAAAPAAGGASDAPRRSSSDPSQIHVTDQHGPQGAHSRLRMTVADEELAPRHFKARGRGHTSAPRDANAHLRASFIAVAAALAPLLHRRFGVHAPSLTAREYAAAAEPALAAEQQDALRRLTTWIEEAEFSPPGQWTGAPTPSALRNVLRVLDKRPLHKAKPSSALQP</sequence>
<dbReference type="InterPro" id="IPR052901">
    <property type="entry name" value="Bact_TGase-like"/>
</dbReference>
<protein>
    <submittedName>
        <fullName evidence="4">Transglutaminase superfamily protein</fullName>
    </submittedName>
</protein>
<dbReference type="Proteomes" id="UP000252415">
    <property type="component" value="Unassembled WGS sequence"/>
</dbReference>
<keyword evidence="5" id="KW-1185">Reference proteome</keyword>
<dbReference type="Gene3D" id="3.10.620.30">
    <property type="match status" value="1"/>
</dbReference>
<evidence type="ECO:0000256" key="2">
    <source>
        <dbReference type="SAM" id="Phobius"/>
    </source>
</evidence>
<feature type="transmembrane region" description="Helical" evidence="2">
    <location>
        <begin position="149"/>
        <end position="167"/>
    </location>
</feature>
<feature type="transmembrane region" description="Helical" evidence="2">
    <location>
        <begin position="38"/>
        <end position="56"/>
    </location>
</feature>
<organism evidence="4 5">
    <name type="scientific">Paenibacillus prosopidis</name>
    <dbReference type="NCBI Taxonomy" id="630520"/>
    <lineage>
        <taxon>Bacteria</taxon>
        <taxon>Bacillati</taxon>
        <taxon>Bacillota</taxon>
        <taxon>Bacilli</taxon>
        <taxon>Bacillales</taxon>
        <taxon>Paenibacillaceae</taxon>
        <taxon>Paenibacillus</taxon>
    </lineage>
</organism>
<name>A0A368WCJ7_9BACL</name>
<dbReference type="InterPro" id="IPR038765">
    <property type="entry name" value="Papain-like_cys_pep_sf"/>
</dbReference>